<feature type="domain" description="Lipoxygenase" evidence="11">
    <location>
        <begin position="1"/>
        <end position="345"/>
    </location>
</feature>
<dbReference type="InterPro" id="IPR000907">
    <property type="entry name" value="LipOase"/>
</dbReference>
<keyword evidence="7" id="KW-0223">Dioxygenase</keyword>
<dbReference type="InterPro" id="IPR020834">
    <property type="entry name" value="LipOase_CS"/>
</dbReference>
<dbReference type="SUPFAM" id="SSF48484">
    <property type="entry name" value="Lipoxigenase"/>
    <property type="match status" value="1"/>
</dbReference>
<evidence type="ECO:0000313" key="12">
    <source>
        <dbReference type="EMBL" id="NWS64355.1"/>
    </source>
</evidence>
<dbReference type="EMBL" id="VZRC01001416">
    <property type="protein sequence ID" value="NWS64355.1"/>
    <property type="molecule type" value="Genomic_DNA"/>
</dbReference>
<evidence type="ECO:0000256" key="9">
    <source>
        <dbReference type="ARBA" id="ARBA00023004"/>
    </source>
</evidence>
<evidence type="ECO:0000256" key="1">
    <source>
        <dbReference type="ARBA" id="ARBA00001962"/>
    </source>
</evidence>
<evidence type="ECO:0000256" key="6">
    <source>
        <dbReference type="ARBA" id="ARBA00022723"/>
    </source>
</evidence>
<dbReference type="Proteomes" id="UP000541181">
    <property type="component" value="Unassembled WGS sequence"/>
</dbReference>
<keyword evidence="13" id="KW-1185">Reference proteome</keyword>
<dbReference type="GO" id="GO:0016702">
    <property type="term" value="F:oxidoreductase activity, acting on single donors with incorporation of molecular oxygen, incorporation of two atoms of oxygen"/>
    <property type="evidence" value="ECO:0007669"/>
    <property type="project" value="InterPro"/>
</dbReference>
<sequence>QLNQTPGATNPIFLPNDAEWDWLLAKTWVRNADFYNHQLLTHLLRTHLFAEVFAIATLRQLPTCHPLFKLLIPHFHFTLHINTLARSVLINPGGVIDKGSGVTYEGMLLLVQRGLAKVTYSSLCLPDDITHRGMTRIPNYYYRDDGMKLWEAIESFVSGIVAFYYKEDAAVNGDTELQAWVMDIFTNGFLGRTSSGIPSSLQTMAELTKFVTMVMFTCSAQHAAVNNGQYDLGAFMPNAPSSMRHPPPAAKGEAFLQHFLDTLPEVDTTANILVALILLSSRLKDMRLLGQYPEEWFTEAEPRRLIRTFQGRLEGIQDDIEDRNYRAQLRYGYLNPLEIENSISI</sequence>
<dbReference type="Pfam" id="PF00305">
    <property type="entry name" value="Lipoxygenase"/>
    <property type="match status" value="1"/>
</dbReference>
<evidence type="ECO:0000256" key="4">
    <source>
        <dbReference type="ARBA" id="ARBA00009419"/>
    </source>
</evidence>
<evidence type="ECO:0000256" key="5">
    <source>
        <dbReference type="ARBA" id="ARBA00022490"/>
    </source>
</evidence>
<proteinExistence type="inferred from homology"/>
<feature type="non-terminal residue" evidence="12">
    <location>
        <position position="345"/>
    </location>
</feature>
<dbReference type="FunFam" id="1.20.245.10:FF:000001">
    <property type="entry name" value="Arachidonate 5-lipoxygenase a"/>
    <property type="match status" value="1"/>
</dbReference>
<dbReference type="InterPro" id="IPR036226">
    <property type="entry name" value="LipOase_C_sf"/>
</dbReference>
<keyword evidence="9" id="KW-0408">Iron</keyword>
<dbReference type="GO" id="GO:0005737">
    <property type="term" value="C:cytoplasm"/>
    <property type="evidence" value="ECO:0007669"/>
    <property type="project" value="UniProtKB-SubCell"/>
</dbReference>
<keyword evidence="12" id="KW-0413">Isomerase</keyword>
<comment type="caution">
    <text evidence="12">The sequence shown here is derived from an EMBL/GenBank/DDBJ whole genome shotgun (WGS) entry which is preliminary data.</text>
</comment>
<name>A0A7K5H4U5_9AVES</name>
<comment type="similarity">
    <text evidence="4">Belongs to the lipoxygenase family.</text>
</comment>
<comment type="cofactor">
    <cofactor evidence="1">
        <name>Fe cation</name>
        <dbReference type="ChEBI" id="CHEBI:24875"/>
    </cofactor>
</comment>
<comment type="subcellular location">
    <subcellularLocation>
        <location evidence="2">Cytoplasm</location>
    </subcellularLocation>
</comment>
<keyword evidence="10" id="KW-0443">Lipid metabolism</keyword>
<dbReference type="GO" id="GO:0016853">
    <property type="term" value="F:isomerase activity"/>
    <property type="evidence" value="ECO:0007669"/>
    <property type="project" value="UniProtKB-KW"/>
</dbReference>
<dbReference type="PROSITE" id="PS00081">
    <property type="entry name" value="LIPOXYGENASE_2"/>
    <property type="match status" value="1"/>
</dbReference>
<dbReference type="OrthoDB" id="407298at2759"/>
<organism evidence="12 13">
    <name type="scientific">Chunga burmeisteri</name>
    <name type="common">Black-legged seriema</name>
    <dbReference type="NCBI Taxonomy" id="1352770"/>
    <lineage>
        <taxon>Eukaryota</taxon>
        <taxon>Metazoa</taxon>
        <taxon>Chordata</taxon>
        <taxon>Craniata</taxon>
        <taxon>Vertebrata</taxon>
        <taxon>Euteleostomi</taxon>
        <taxon>Archelosauria</taxon>
        <taxon>Archosauria</taxon>
        <taxon>Dinosauria</taxon>
        <taxon>Saurischia</taxon>
        <taxon>Theropoda</taxon>
        <taxon>Coelurosauria</taxon>
        <taxon>Aves</taxon>
        <taxon>Neognathae</taxon>
        <taxon>Neoaves</taxon>
        <taxon>Telluraves</taxon>
        <taxon>Australaves</taxon>
        <taxon>Cariamiformes</taxon>
        <taxon>Cariamidae</taxon>
        <taxon>Chunga</taxon>
    </lineage>
</organism>
<comment type="pathway">
    <text evidence="3">Lipid metabolism.</text>
</comment>
<dbReference type="GO" id="GO:0034440">
    <property type="term" value="P:lipid oxidation"/>
    <property type="evidence" value="ECO:0007669"/>
    <property type="project" value="InterPro"/>
</dbReference>
<dbReference type="GO" id="GO:0046872">
    <property type="term" value="F:metal ion binding"/>
    <property type="evidence" value="ECO:0007669"/>
    <property type="project" value="UniProtKB-KW"/>
</dbReference>
<accession>A0A7K5H4U5</accession>
<keyword evidence="6" id="KW-0479">Metal-binding</keyword>
<evidence type="ECO:0000256" key="3">
    <source>
        <dbReference type="ARBA" id="ARBA00005189"/>
    </source>
</evidence>
<dbReference type="PANTHER" id="PTHR11771">
    <property type="entry name" value="LIPOXYGENASE"/>
    <property type="match status" value="1"/>
</dbReference>
<evidence type="ECO:0000256" key="2">
    <source>
        <dbReference type="ARBA" id="ARBA00004496"/>
    </source>
</evidence>
<evidence type="ECO:0000256" key="10">
    <source>
        <dbReference type="ARBA" id="ARBA00023098"/>
    </source>
</evidence>
<dbReference type="AlphaFoldDB" id="A0A7K5H4U5"/>
<evidence type="ECO:0000313" key="13">
    <source>
        <dbReference type="Proteomes" id="UP000541181"/>
    </source>
</evidence>
<reference evidence="12 13" key="1">
    <citation type="submission" date="2019-09" db="EMBL/GenBank/DDBJ databases">
        <title>Bird 10,000 Genomes (B10K) Project - Family phase.</title>
        <authorList>
            <person name="Zhang G."/>
        </authorList>
    </citation>
    <scope>NUCLEOTIDE SEQUENCE [LARGE SCALE GENOMIC DNA]</scope>
    <source>
        <strain evidence="12">B10K-CU-031-22</strain>
    </source>
</reference>
<keyword evidence="5" id="KW-0963">Cytoplasm</keyword>
<feature type="non-terminal residue" evidence="12">
    <location>
        <position position="1"/>
    </location>
</feature>
<evidence type="ECO:0000259" key="11">
    <source>
        <dbReference type="PROSITE" id="PS51393"/>
    </source>
</evidence>
<evidence type="ECO:0000256" key="8">
    <source>
        <dbReference type="ARBA" id="ARBA00023002"/>
    </source>
</evidence>
<dbReference type="PROSITE" id="PS51393">
    <property type="entry name" value="LIPOXYGENASE_3"/>
    <property type="match status" value="1"/>
</dbReference>
<dbReference type="PRINTS" id="PR00087">
    <property type="entry name" value="LIPOXYGENASE"/>
</dbReference>
<evidence type="ECO:0000256" key="7">
    <source>
        <dbReference type="ARBA" id="ARBA00022964"/>
    </source>
</evidence>
<gene>
    <name evidence="12" type="primary">Aloxe3_1</name>
    <name evidence="12" type="ORF">CHUBUR_R04386</name>
</gene>
<keyword evidence="8" id="KW-0560">Oxidoreductase</keyword>
<dbReference type="Gene3D" id="1.20.245.10">
    <property type="entry name" value="Lipoxygenase-1, Domain 5"/>
    <property type="match status" value="1"/>
</dbReference>
<protein>
    <submittedName>
        <fullName evidence="12">LOXE3 isomerase</fullName>
    </submittedName>
</protein>
<dbReference type="InterPro" id="IPR013819">
    <property type="entry name" value="LipOase_C"/>
</dbReference>